<accession>A0A2S3QZB8</accession>
<dbReference type="NCBIfam" id="NF003720">
    <property type="entry name" value="PRK05329.1-3"/>
    <property type="match status" value="1"/>
</dbReference>
<gene>
    <name evidence="4" type="primary">glpB</name>
    <name evidence="6" type="ORF">CRN52_18545</name>
</gene>
<dbReference type="PANTHER" id="PTHR42949">
    <property type="entry name" value="ANAEROBIC GLYCEROL-3-PHOSPHATE DEHYDROGENASE SUBUNIT B"/>
    <property type="match status" value="1"/>
</dbReference>
<proteinExistence type="inferred from homology"/>
<dbReference type="GO" id="GO:0009331">
    <property type="term" value="C:glycerol-3-phosphate dehydrogenase (FAD) complex"/>
    <property type="evidence" value="ECO:0007669"/>
    <property type="project" value="InterPro"/>
</dbReference>
<dbReference type="PIRSF" id="PIRSF000141">
    <property type="entry name" value="Anaerobic_G3P_dh"/>
    <property type="match status" value="1"/>
</dbReference>
<dbReference type="UniPathway" id="UPA00618">
    <property type="reaction ID" value="UER00673"/>
</dbReference>
<evidence type="ECO:0000259" key="5">
    <source>
        <dbReference type="Pfam" id="PF00890"/>
    </source>
</evidence>
<dbReference type="PANTHER" id="PTHR42949:SF3">
    <property type="entry name" value="ANAEROBIC GLYCEROL-3-PHOSPHATE DEHYDROGENASE SUBUNIT B"/>
    <property type="match status" value="1"/>
</dbReference>
<dbReference type="EMBL" id="PDGH01000124">
    <property type="protein sequence ID" value="POB44599.1"/>
    <property type="molecule type" value="Genomic_DNA"/>
</dbReference>
<dbReference type="NCBIfam" id="NF003719">
    <property type="entry name" value="PRK05329.1-2"/>
    <property type="match status" value="1"/>
</dbReference>
<dbReference type="HAMAP" id="MF_00753">
    <property type="entry name" value="Glycerol3P_GlpB"/>
    <property type="match status" value="1"/>
</dbReference>
<dbReference type="InterPro" id="IPR003953">
    <property type="entry name" value="FAD-dep_OxRdtase_2_FAD-bd"/>
</dbReference>
<keyword evidence="3 4" id="KW-0560">Oxidoreductase</keyword>
<protein>
    <recommendedName>
        <fullName evidence="4">Anaerobic glycerol-3-phosphate dehydrogenase subunit B</fullName>
        <shortName evidence="4">Anaerobic G-3-P dehydrogenase subunit B</shortName>
        <shortName evidence="4">Anaerobic G3Pdhase B</shortName>
        <ecNumber evidence="4">1.1.5.3</ecNumber>
    </recommendedName>
</protein>
<dbReference type="SUPFAM" id="SSF51905">
    <property type="entry name" value="FAD/NAD(P)-binding domain"/>
    <property type="match status" value="1"/>
</dbReference>
<dbReference type="InterPro" id="IPR009158">
    <property type="entry name" value="G3P_DH_GlpB_su"/>
</dbReference>
<dbReference type="InterPro" id="IPR051691">
    <property type="entry name" value="Metab_Enz_Cyan_OpOx_G3PDH"/>
</dbReference>
<evidence type="ECO:0000313" key="7">
    <source>
        <dbReference type="Proteomes" id="UP000237466"/>
    </source>
</evidence>
<keyword evidence="1 4" id="KW-0285">Flavoprotein</keyword>
<comment type="caution">
    <text evidence="6">The sequence shown here is derived from an EMBL/GenBank/DDBJ whole genome shotgun (WGS) entry which is preliminary data.</text>
</comment>
<evidence type="ECO:0000313" key="6">
    <source>
        <dbReference type="EMBL" id="POB44599.1"/>
    </source>
</evidence>
<dbReference type="EC" id="1.1.5.3" evidence="4"/>
<reference evidence="6 7" key="1">
    <citation type="journal article" date="2018" name="Front. Microbiol.">
        <title>Phylogeny of Vibrio vulnificus from the Analysis of the Core-Genome: Implications for Intra-Species Taxonomy.</title>
        <authorList>
            <person name="Roig F.J."/>
            <person name="Gonzalez-Candelas F."/>
            <person name="Sanjuan E."/>
            <person name="Fouz B."/>
            <person name="Feil E.J."/>
            <person name="Llorens C."/>
            <person name="Baker-Austin C."/>
            <person name="Oliver J.D."/>
            <person name="Danin-Poleg Y."/>
            <person name="Gibas C.J."/>
            <person name="Kashi Y."/>
            <person name="Gulig P.A."/>
            <person name="Morrison S.S."/>
            <person name="Amaro C."/>
        </authorList>
    </citation>
    <scope>NUCLEOTIDE SEQUENCE [LARGE SCALE GENOMIC DNA]</scope>
    <source>
        <strain evidence="6 7">CECT4608</strain>
    </source>
</reference>
<dbReference type="Proteomes" id="UP000237466">
    <property type="component" value="Unassembled WGS sequence"/>
</dbReference>
<dbReference type="Pfam" id="PF00890">
    <property type="entry name" value="FAD_binding_2"/>
    <property type="match status" value="1"/>
</dbReference>
<name>A0A2S3QZB8_VIBVL</name>
<dbReference type="AlphaFoldDB" id="A0A2S3QZB8"/>
<comment type="similarity">
    <text evidence="4">Belongs to the anaerobic G-3-P dehydrogenase subunit B family.</text>
</comment>
<dbReference type="Gene3D" id="3.50.50.60">
    <property type="entry name" value="FAD/NAD(P)-binding domain"/>
    <property type="match status" value="1"/>
</dbReference>
<keyword evidence="2 4" id="KW-0288">FMN</keyword>
<evidence type="ECO:0000256" key="1">
    <source>
        <dbReference type="ARBA" id="ARBA00022630"/>
    </source>
</evidence>
<dbReference type="GO" id="GO:0004368">
    <property type="term" value="F:glycerol-3-phosphate dehydrogenase (quinone) activity"/>
    <property type="evidence" value="ECO:0007669"/>
    <property type="project" value="UniProtKB-UniRule"/>
</dbReference>
<organism evidence="6 7">
    <name type="scientific">Vibrio vulnificus</name>
    <dbReference type="NCBI Taxonomy" id="672"/>
    <lineage>
        <taxon>Bacteria</taxon>
        <taxon>Pseudomonadati</taxon>
        <taxon>Pseudomonadota</taxon>
        <taxon>Gammaproteobacteria</taxon>
        <taxon>Vibrionales</taxon>
        <taxon>Vibrionaceae</taxon>
        <taxon>Vibrio</taxon>
    </lineage>
</organism>
<dbReference type="RefSeq" id="WP_103200919.1">
    <property type="nucleotide sequence ID" value="NZ_PDGH01000124.1"/>
</dbReference>
<comment type="function">
    <text evidence="4">Conversion of glycerol 3-phosphate to dihydroxyacetone. Uses fumarate or nitrate as electron acceptor.</text>
</comment>
<sequence>MLNYDIAVIGGGIAGYCAALNAIEAGKKTVLISQGQSALHFSSGSIDVMAKTPSGERVEAPFSAMASLPQQHPEHPYSKMSPNFVRQSLYWLVDQLKEQGLPLHCQQDESNHYRITPLGTLKATWLSQPFVYQHRQNVAFKRLLFVAVDGYRDFQPLLAKDNLKKHPDFQHCEIGEIQVTIPGCEALRRNPNELRSIDIARLLKQPQAFNSLCHQLMKHATQEDLVIMPAIMGNGDGLVLLQQLRRQTNLTLHEVPTMPPSLLGIRIEEALQKRFLKQGGVLLKGDQVLSGEWDEQGHLTSISTRNFGDIPLHAQAYILASGSYFSQGLKASLDKIVEPIFGLDMVAKPHRRQWRNDQFFSASAHPFMAFGVETDVMFRPSLNGQVCQNLYCCGSVLSGYDPVFEGSGGGVAVSTALAAVQRAMGLKQAMSVEEECVL</sequence>
<evidence type="ECO:0000256" key="4">
    <source>
        <dbReference type="HAMAP-Rule" id="MF_00753"/>
    </source>
</evidence>
<dbReference type="NCBIfam" id="TIGR03378">
    <property type="entry name" value="glycerol3P_GlpB"/>
    <property type="match status" value="1"/>
</dbReference>
<comment type="cofactor">
    <cofactor evidence="4">
        <name>FMN</name>
        <dbReference type="ChEBI" id="CHEBI:58210"/>
    </cofactor>
</comment>
<feature type="domain" description="FAD-dependent oxidoreductase 2 FAD-binding" evidence="5">
    <location>
        <begin position="5"/>
        <end position="411"/>
    </location>
</feature>
<comment type="pathway">
    <text evidence="4">Polyol metabolism; glycerol degradation via glycerol kinase pathway; glycerone phosphate from sn-glycerol 3-phosphate (anaerobic route): step 1/1.</text>
</comment>
<comment type="catalytic activity">
    <reaction evidence="4">
        <text>a quinone + sn-glycerol 3-phosphate = dihydroxyacetone phosphate + a quinol</text>
        <dbReference type="Rhea" id="RHEA:18977"/>
        <dbReference type="ChEBI" id="CHEBI:24646"/>
        <dbReference type="ChEBI" id="CHEBI:57597"/>
        <dbReference type="ChEBI" id="CHEBI:57642"/>
        <dbReference type="ChEBI" id="CHEBI:132124"/>
        <dbReference type="EC" id="1.1.5.3"/>
    </reaction>
</comment>
<dbReference type="GO" id="GO:0019563">
    <property type="term" value="P:glycerol catabolic process"/>
    <property type="evidence" value="ECO:0007669"/>
    <property type="project" value="UniProtKB-UniRule"/>
</dbReference>
<evidence type="ECO:0000256" key="3">
    <source>
        <dbReference type="ARBA" id="ARBA00023002"/>
    </source>
</evidence>
<evidence type="ECO:0000256" key="2">
    <source>
        <dbReference type="ARBA" id="ARBA00022643"/>
    </source>
</evidence>
<comment type="subunit">
    <text evidence="4">Composed of a catalytic GlpA/B dimer and of membrane bound GlpC.</text>
</comment>
<dbReference type="InterPro" id="IPR036188">
    <property type="entry name" value="FAD/NAD-bd_sf"/>
</dbReference>